<feature type="domain" description="Zn(2)-C6 fungal-type" evidence="7">
    <location>
        <begin position="39"/>
        <end position="71"/>
    </location>
</feature>
<dbReference type="InterPro" id="IPR001138">
    <property type="entry name" value="Zn2Cys6_DnaBD"/>
</dbReference>
<dbReference type="PANTHER" id="PTHR47338">
    <property type="entry name" value="ZN(II)2CYS6 TRANSCRIPTION FACTOR (EUROFUNG)-RELATED"/>
    <property type="match status" value="1"/>
</dbReference>
<evidence type="ECO:0000259" key="7">
    <source>
        <dbReference type="PROSITE" id="PS50048"/>
    </source>
</evidence>
<dbReference type="InterPro" id="IPR050815">
    <property type="entry name" value="TF_fung"/>
</dbReference>
<accession>A0A164NVB0</accession>
<dbReference type="Gene3D" id="4.10.240.10">
    <property type="entry name" value="Zn(2)-C6 fungal-type DNA-binding domain"/>
    <property type="match status" value="1"/>
</dbReference>
<dbReference type="SUPFAM" id="SSF57701">
    <property type="entry name" value="Zn2/Cys6 DNA-binding domain"/>
    <property type="match status" value="1"/>
</dbReference>
<dbReference type="GO" id="GO:0000981">
    <property type="term" value="F:DNA-binding transcription factor activity, RNA polymerase II-specific"/>
    <property type="evidence" value="ECO:0007669"/>
    <property type="project" value="InterPro"/>
</dbReference>
<keyword evidence="2" id="KW-0479">Metal-binding</keyword>
<dbReference type="AlphaFoldDB" id="A0A164NVB0"/>
<feature type="compositionally biased region" description="Basic and acidic residues" evidence="6">
    <location>
        <begin position="193"/>
        <end position="202"/>
    </location>
</feature>
<dbReference type="PANTHER" id="PTHR47338:SF5">
    <property type="entry name" value="ZN(II)2CYS6 TRANSCRIPTION FACTOR (EUROFUNG)"/>
    <property type="match status" value="1"/>
</dbReference>
<dbReference type="GO" id="GO:0008270">
    <property type="term" value="F:zinc ion binding"/>
    <property type="evidence" value="ECO:0007669"/>
    <property type="project" value="InterPro"/>
</dbReference>
<dbReference type="PROSITE" id="PS50048">
    <property type="entry name" value="ZN2_CY6_FUNGAL_2"/>
    <property type="match status" value="1"/>
</dbReference>
<evidence type="ECO:0000256" key="1">
    <source>
        <dbReference type="ARBA" id="ARBA00004123"/>
    </source>
</evidence>
<keyword evidence="3" id="KW-0805">Transcription regulation</keyword>
<dbReference type="Proteomes" id="UP000076722">
    <property type="component" value="Unassembled WGS sequence"/>
</dbReference>
<reference evidence="8 9" key="1">
    <citation type="journal article" date="2016" name="Mol. Biol. Evol.">
        <title>Comparative Genomics of Early-Diverging Mushroom-Forming Fungi Provides Insights into the Origins of Lignocellulose Decay Capabilities.</title>
        <authorList>
            <person name="Nagy L.G."/>
            <person name="Riley R."/>
            <person name="Tritt A."/>
            <person name="Adam C."/>
            <person name="Daum C."/>
            <person name="Floudas D."/>
            <person name="Sun H."/>
            <person name="Yadav J.S."/>
            <person name="Pangilinan J."/>
            <person name="Larsson K.H."/>
            <person name="Matsuura K."/>
            <person name="Barry K."/>
            <person name="Labutti K."/>
            <person name="Kuo R."/>
            <person name="Ohm R.A."/>
            <person name="Bhattacharya S.S."/>
            <person name="Shirouzu T."/>
            <person name="Yoshinaga Y."/>
            <person name="Martin F.M."/>
            <person name="Grigoriev I.V."/>
            <person name="Hibbett D.S."/>
        </authorList>
    </citation>
    <scope>NUCLEOTIDE SEQUENCE [LARGE SCALE GENOMIC DNA]</scope>
    <source>
        <strain evidence="8 9">HHB9708</strain>
    </source>
</reference>
<dbReference type="InterPro" id="IPR036864">
    <property type="entry name" value="Zn2-C6_fun-type_DNA-bd_sf"/>
</dbReference>
<evidence type="ECO:0000256" key="2">
    <source>
        <dbReference type="ARBA" id="ARBA00022723"/>
    </source>
</evidence>
<dbReference type="CDD" id="cd00067">
    <property type="entry name" value="GAL4"/>
    <property type="match status" value="1"/>
</dbReference>
<evidence type="ECO:0000256" key="5">
    <source>
        <dbReference type="ARBA" id="ARBA00023242"/>
    </source>
</evidence>
<evidence type="ECO:0000256" key="6">
    <source>
        <dbReference type="SAM" id="MobiDB-lite"/>
    </source>
</evidence>
<keyword evidence="4" id="KW-0804">Transcription</keyword>
<organism evidence="8 9">
    <name type="scientific">Sistotremastrum niveocremeum HHB9708</name>
    <dbReference type="NCBI Taxonomy" id="1314777"/>
    <lineage>
        <taxon>Eukaryota</taxon>
        <taxon>Fungi</taxon>
        <taxon>Dikarya</taxon>
        <taxon>Basidiomycota</taxon>
        <taxon>Agaricomycotina</taxon>
        <taxon>Agaricomycetes</taxon>
        <taxon>Sistotremastrales</taxon>
        <taxon>Sistotremastraceae</taxon>
        <taxon>Sertulicium</taxon>
        <taxon>Sertulicium niveocremeum</taxon>
    </lineage>
</organism>
<feature type="compositionally biased region" description="Basic and acidic residues" evidence="6">
    <location>
        <begin position="25"/>
        <end position="36"/>
    </location>
</feature>
<name>A0A164NVB0_9AGAM</name>
<dbReference type="STRING" id="1314777.A0A164NVB0"/>
<evidence type="ECO:0000313" key="9">
    <source>
        <dbReference type="Proteomes" id="UP000076722"/>
    </source>
</evidence>
<evidence type="ECO:0000256" key="4">
    <source>
        <dbReference type="ARBA" id="ARBA00023163"/>
    </source>
</evidence>
<dbReference type="PROSITE" id="PS00463">
    <property type="entry name" value="ZN2_CY6_FUNGAL_1"/>
    <property type="match status" value="1"/>
</dbReference>
<dbReference type="GO" id="GO:0005634">
    <property type="term" value="C:nucleus"/>
    <property type="evidence" value="ECO:0007669"/>
    <property type="project" value="UniProtKB-SubCell"/>
</dbReference>
<feature type="region of interest" description="Disordered" evidence="6">
    <location>
        <begin position="184"/>
        <end position="213"/>
    </location>
</feature>
<feature type="region of interest" description="Disordered" evidence="6">
    <location>
        <begin position="1"/>
        <end position="38"/>
    </location>
</feature>
<gene>
    <name evidence="8" type="ORF">SISNIDRAFT_460131</name>
</gene>
<keyword evidence="5" id="KW-0539">Nucleus</keyword>
<keyword evidence="9" id="KW-1185">Reference proteome</keyword>
<evidence type="ECO:0000313" key="8">
    <source>
        <dbReference type="EMBL" id="KZS88074.1"/>
    </source>
</evidence>
<evidence type="ECO:0000256" key="3">
    <source>
        <dbReference type="ARBA" id="ARBA00023015"/>
    </source>
</evidence>
<proteinExistence type="predicted"/>
<dbReference type="EMBL" id="KV419440">
    <property type="protein sequence ID" value="KZS88074.1"/>
    <property type="molecule type" value="Genomic_DNA"/>
</dbReference>
<comment type="subcellular location">
    <subcellularLocation>
        <location evidence="1">Nucleus</location>
    </subcellularLocation>
</comment>
<dbReference type="Pfam" id="PF00172">
    <property type="entry name" value="Zn_clus"/>
    <property type="match status" value="1"/>
</dbReference>
<protein>
    <recommendedName>
        <fullName evidence="7">Zn(2)-C6 fungal-type domain-containing protein</fullName>
    </recommendedName>
</protein>
<sequence>MSKSSSLIFEQRHNNGGNDGRQGPNKKEQPRSRERATQACNQCRLTRSRCLPSGHSGACQMCFRLGIDCQFNGPNRKRGPTKGHLNDLENRLAEMESIIGLLQMMPCTQIQGIFQELGRDPGAARTLERIAHGPYGPFGRDLGNEDMEFRDRLERKGESHTSDVYPSSAWQDRVIARLRDIIDDPEVDEGDESREGKAHETPAHIWTASQFRE</sequence>